<keyword evidence="2" id="KW-1003">Cell membrane</keyword>
<comment type="subcellular location">
    <subcellularLocation>
        <location evidence="1">Cell membrane</location>
        <topology evidence="1">Multi-pass membrane protein</topology>
    </subcellularLocation>
</comment>
<accession>A0A1S2VFT4</accession>
<evidence type="ECO:0000313" key="9">
    <source>
        <dbReference type="EMBL" id="OIN56758.1"/>
    </source>
</evidence>
<keyword evidence="7 8" id="KW-0472">Membrane</keyword>
<evidence type="ECO:0000256" key="8">
    <source>
        <dbReference type="SAM" id="Phobius"/>
    </source>
</evidence>
<feature type="transmembrane region" description="Helical" evidence="8">
    <location>
        <begin position="126"/>
        <end position="141"/>
    </location>
</feature>
<gene>
    <name evidence="9" type="ORF">BLX24_23565</name>
</gene>
<keyword evidence="3" id="KW-0328">Glycosyltransferase</keyword>
<feature type="transmembrane region" description="Helical" evidence="8">
    <location>
        <begin position="147"/>
        <end position="163"/>
    </location>
</feature>
<keyword evidence="10" id="KW-1185">Reference proteome</keyword>
<comment type="caution">
    <text evidence="9">The sequence shown here is derived from an EMBL/GenBank/DDBJ whole genome shotgun (WGS) entry which is preliminary data.</text>
</comment>
<dbReference type="GO" id="GO:0016763">
    <property type="term" value="F:pentosyltransferase activity"/>
    <property type="evidence" value="ECO:0007669"/>
    <property type="project" value="TreeGrafter"/>
</dbReference>
<feature type="transmembrane region" description="Helical" evidence="8">
    <location>
        <begin position="80"/>
        <end position="97"/>
    </location>
</feature>
<evidence type="ECO:0000256" key="3">
    <source>
        <dbReference type="ARBA" id="ARBA00022676"/>
    </source>
</evidence>
<evidence type="ECO:0000256" key="1">
    <source>
        <dbReference type="ARBA" id="ARBA00004651"/>
    </source>
</evidence>
<evidence type="ECO:0000256" key="6">
    <source>
        <dbReference type="ARBA" id="ARBA00022989"/>
    </source>
</evidence>
<keyword evidence="4" id="KW-0808">Transferase</keyword>
<evidence type="ECO:0000256" key="2">
    <source>
        <dbReference type="ARBA" id="ARBA00022475"/>
    </source>
</evidence>
<dbReference type="Proteomes" id="UP000181790">
    <property type="component" value="Unassembled WGS sequence"/>
</dbReference>
<evidence type="ECO:0000256" key="5">
    <source>
        <dbReference type="ARBA" id="ARBA00022692"/>
    </source>
</evidence>
<feature type="transmembrane region" description="Helical" evidence="8">
    <location>
        <begin position="257"/>
        <end position="280"/>
    </location>
</feature>
<feature type="transmembrane region" description="Helical" evidence="8">
    <location>
        <begin position="51"/>
        <end position="73"/>
    </location>
</feature>
<name>A0A1S2VFT4_9BACT</name>
<sequence>MLMPPQRDSGVFAYIGQRILRGELPYRDIWDHKPPLVYYINALGLWLKPTIAGVIYLQVLFTTAAAFFIFLTLKKLGSPSAGLLAAGFFLINILYLNDYGNETEQWALPFQTLALYLSIRQPRRQLLTHVAIGICAGIAFFLRQNLIGYWITYALVPGILWLRGDRTSSVIMQSFGGLMAGFGAVTAIVTAYIGSKGIWSEFYDAVFTYNFAYISVSFSDKVKTALNGWASVQLSTVPGFAYLLILWSVFTKKYGSLPLTGLLIVLIGLPVEIGLSALSGRIAGHYYLPWLPVSALAIGLAWMWMETRWQDKLTARLRWGIVGVLTMAATIKPYLYLREALHNVDEYHERFRHREQMAEAILQYTAPEEYFLEWGIPDGMNFLTDRKAPTRFIYQWALDTPGYTSPALVDLFVDEVMRNPPVIIMDSSLSEHLPPLDPGKRYAFYQNHPERIPMLPQNIVRFYQFLGDNYQQVGGNRIGFYMRKDRAATLPRQ</sequence>
<evidence type="ECO:0000313" key="10">
    <source>
        <dbReference type="Proteomes" id="UP000181790"/>
    </source>
</evidence>
<organism evidence="9 10">
    <name type="scientific">Arsenicibacter rosenii</name>
    <dbReference type="NCBI Taxonomy" id="1750698"/>
    <lineage>
        <taxon>Bacteria</taxon>
        <taxon>Pseudomonadati</taxon>
        <taxon>Bacteroidota</taxon>
        <taxon>Cytophagia</taxon>
        <taxon>Cytophagales</taxon>
        <taxon>Spirosomataceae</taxon>
        <taxon>Arsenicibacter</taxon>
    </lineage>
</organism>
<feature type="transmembrane region" description="Helical" evidence="8">
    <location>
        <begin position="175"/>
        <end position="194"/>
    </location>
</feature>
<feature type="transmembrane region" description="Helical" evidence="8">
    <location>
        <begin position="286"/>
        <end position="305"/>
    </location>
</feature>
<protein>
    <recommendedName>
        <fullName evidence="11">Glycosyltransferase RgtA/B/C/D-like domain-containing protein</fullName>
    </recommendedName>
</protein>
<reference evidence="9 10" key="1">
    <citation type="submission" date="2016-10" db="EMBL/GenBank/DDBJ databases">
        <title>Arsenicibacter rosenii gen. nov., sp. nov., an efficient arsenic-methylating bacterium isolated from an arsenic-contaminated paddy soil.</title>
        <authorList>
            <person name="Huang K."/>
        </authorList>
    </citation>
    <scope>NUCLEOTIDE SEQUENCE [LARGE SCALE GENOMIC DNA]</scope>
    <source>
        <strain evidence="9 10">SM-1</strain>
    </source>
</reference>
<evidence type="ECO:0000256" key="4">
    <source>
        <dbReference type="ARBA" id="ARBA00022679"/>
    </source>
</evidence>
<dbReference type="AlphaFoldDB" id="A0A1S2VFT4"/>
<feature type="transmembrane region" description="Helical" evidence="8">
    <location>
        <begin position="228"/>
        <end position="250"/>
    </location>
</feature>
<dbReference type="GO" id="GO:0005886">
    <property type="term" value="C:plasma membrane"/>
    <property type="evidence" value="ECO:0007669"/>
    <property type="project" value="UniProtKB-SubCell"/>
</dbReference>
<keyword evidence="6 8" id="KW-1133">Transmembrane helix</keyword>
<keyword evidence="5 8" id="KW-0812">Transmembrane</keyword>
<evidence type="ECO:0000256" key="7">
    <source>
        <dbReference type="ARBA" id="ARBA00023136"/>
    </source>
</evidence>
<evidence type="ECO:0008006" key="11">
    <source>
        <dbReference type="Google" id="ProtNLM"/>
    </source>
</evidence>
<dbReference type="InterPro" id="IPR050297">
    <property type="entry name" value="LipidA_mod_glycosyltrf_83"/>
</dbReference>
<dbReference type="PANTHER" id="PTHR33908">
    <property type="entry name" value="MANNOSYLTRANSFERASE YKCB-RELATED"/>
    <property type="match status" value="1"/>
</dbReference>
<proteinExistence type="predicted"/>
<dbReference type="EMBL" id="MORL01000019">
    <property type="protein sequence ID" value="OIN56758.1"/>
    <property type="molecule type" value="Genomic_DNA"/>
</dbReference>
<feature type="transmembrane region" description="Helical" evidence="8">
    <location>
        <begin position="317"/>
        <end position="337"/>
    </location>
</feature>
<dbReference type="PANTHER" id="PTHR33908:SF11">
    <property type="entry name" value="MEMBRANE PROTEIN"/>
    <property type="match status" value="1"/>
</dbReference>
<dbReference type="GO" id="GO:0009103">
    <property type="term" value="P:lipopolysaccharide biosynthetic process"/>
    <property type="evidence" value="ECO:0007669"/>
    <property type="project" value="UniProtKB-ARBA"/>
</dbReference>